<gene>
    <name evidence="1" type="ORF">kustc1218</name>
</gene>
<evidence type="ECO:0000313" key="1">
    <source>
        <dbReference type="EMBL" id="CAJ71963.1"/>
    </source>
</evidence>
<dbReference type="SUPFAM" id="SSF53448">
    <property type="entry name" value="Nucleotide-diphospho-sugar transferases"/>
    <property type="match status" value="1"/>
</dbReference>
<name>Q1PXK7_KUEST</name>
<dbReference type="Gene3D" id="3.90.550.10">
    <property type="entry name" value="Spore Coat Polysaccharide Biosynthesis Protein SpsA, Chain A"/>
    <property type="match status" value="1"/>
</dbReference>
<dbReference type="CAZy" id="GT81">
    <property type="family name" value="Glycosyltransferase Family 81"/>
</dbReference>
<dbReference type="AlphaFoldDB" id="Q1PXK7"/>
<organism evidence="1">
    <name type="scientific">Kuenenia stuttgartiensis</name>
    <dbReference type="NCBI Taxonomy" id="174633"/>
    <lineage>
        <taxon>Bacteria</taxon>
        <taxon>Pseudomonadati</taxon>
        <taxon>Planctomycetota</taxon>
        <taxon>Candidatus Brocadiia</taxon>
        <taxon>Candidatus Brocadiales</taxon>
        <taxon>Candidatus Brocadiaceae</taxon>
        <taxon>Candidatus Kuenenia</taxon>
    </lineage>
</organism>
<reference evidence="1" key="2">
    <citation type="submission" date="2006-01" db="EMBL/GenBank/DDBJ databases">
        <authorList>
            <person name="Genoscope"/>
        </authorList>
    </citation>
    <scope>NUCLEOTIDE SEQUENCE</scope>
</reference>
<proteinExistence type="predicted"/>
<accession>Q1PXK7</accession>
<dbReference type="InterPro" id="IPR029044">
    <property type="entry name" value="Nucleotide-diphossugar_trans"/>
</dbReference>
<protein>
    <recommendedName>
        <fullName evidence="2">Glucosyl-3-phosphoglycerate synthase</fullName>
    </recommendedName>
</protein>
<dbReference type="EMBL" id="CT573073">
    <property type="protein sequence ID" value="CAJ71963.1"/>
    <property type="molecule type" value="Genomic_DNA"/>
</dbReference>
<reference evidence="1" key="1">
    <citation type="journal article" date="2006" name="Nature">
        <title>Deciphering the evolution and metabolism of an anammox bacterium from a community genome.</title>
        <authorList>
            <person name="Strous M."/>
            <person name="Pelletier E."/>
            <person name="Mangenot S."/>
            <person name="Rattei T."/>
            <person name="Lehner A."/>
            <person name="Taylor M.W."/>
            <person name="Horn M."/>
            <person name="Daims H."/>
            <person name="Bartol-Mavel D."/>
            <person name="Wincker P."/>
            <person name="Barbe V."/>
            <person name="Fonknechten N."/>
            <person name="Vallenet D."/>
            <person name="Segurens B."/>
            <person name="Schenowitz-Truong C."/>
            <person name="Medigue C."/>
            <person name="Collingro A."/>
            <person name="Snel B."/>
            <person name="Dutilh B.E."/>
            <person name="OpDenCamp H.J.M."/>
            <person name="vanDerDrift C."/>
            <person name="Cirpus I."/>
            <person name="vanDePas-Schoonen K.T."/>
            <person name="Harhangi H.R."/>
            <person name="vanNiftrik L."/>
            <person name="Schmid M."/>
            <person name="Keltjens J."/>
            <person name="vanDeVossenberg J."/>
            <person name="Kartal B."/>
            <person name="Meier H."/>
            <person name="Frishman D."/>
            <person name="Huynen M.A."/>
            <person name="Mewes H."/>
            <person name="Weissenbach J."/>
            <person name="Jetten M.S.M."/>
            <person name="Wagner M."/>
            <person name="LePaslier D."/>
        </authorList>
    </citation>
    <scope>NUCLEOTIDE SEQUENCE</scope>
</reference>
<evidence type="ECO:0008006" key="2">
    <source>
        <dbReference type="Google" id="ProtNLM"/>
    </source>
</evidence>
<sequence>MSASTYLKAVNILLNKKEEYFMADFHQEGTITTLHDIYRVFDPNEYLKSLEEKLEDYARQVSICLLLPCLYSELENTEVMERIVGEIKKVRYLRNVVIALGGAPDEEKFRDAKKYFGRLRTTKRDVKIVWVEGPRIQNVFQRIREREIQTGIQGKGQSVWIALGYILSRGNVDVIALHDCDIVTYDRIFLGRLIEPAANPNNEYEFCKGYYARVSLTDRSIKGRVTRLFVVPFVDSMMRIMNTHGHKELERFFGYHRIFKYPLAGEFSLSARLARGINIAYDWGLEVATLSEVYHNTMNRKIAQVDLSKNYEHKHQDLSADDSSKGLHRMAVDIATFFLHYMRSHGVPLDDAFVDMMLHTYYDNALKFIKYYSDDAEMNNLILNRHEEELAVRHFRGVLWTAWEQSRGPREATLIPSWNRVTYSLPDIYTNLYEAVEKDNE</sequence>